<organism evidence="7 8">
    <name type="scientific">Phytomonospora endophytica</name>
    <dbReference type="NCBI Taxonomy" id="714109"/>
    <lineage>
        <taxon>Bacteria</taxon>
        <taxon>Bacillati</taxon>
        <taxon>Actinomycetota</taxon>
        <taxon>Actinomycetes</taxon>
        <taxon>Micromonosporales</taxon>
        <taxon>Micromonosporaceae</taxon>
        <taxon>Phytomonospora</taxon>
    </lineage>
</organism>
<dbReference type="InterPro" id="IPR011706">
    <property type="entry name" value="Cu-oxidase_C"/>
</dbReference>
<dbReference type="InterPro" id="IPR033138">
    <property type="entry name" value="Cu_oxidase_CS"/>
</dbReference>
<dbReference type="CDD" id="cd13870">
    <property type="entry name" value="CuRO_2_CopA_like_1"/>
    <property type="match status" value="1"/>
</dbReference>
<dbReference type="GO" id="GO:0005507">
    <property type="term" value="F:copper ion binding"/>
    <property type="evidence" value="ECO:0007669"/>
    <property type="project" value="InterPro"/>
</dbReference>
<name>A0A841FJT1_9ACTN</name>
<dbReference type="RefSeq" id="WP_184788934.1">
    <property type="nucleotide sequence ID" value="NZ_BONT01000046.1"/>
</dbReference>
<comment type="caution">
    <text evidence="7">The sequence shown here is derived from an EMBL/GenBank/DDBJ whole genome shotgun (WGS) entry which is preliminary data.</text>
</comment>
<reference evidence="7 8" key="1">
    <citation type="submission" date="2020-08" db="EMBL/GenBank/DDBJ databases">
        <title>Genomic Encyclopedia of Type Strains, Phase IV (KMG-IV): sequencing the most valuable type-strain genomes for metagenomic binning, comparative biology and taxonomic classification.</title>
        <authorList>
            <person name="Goeker M."/>
        </authorList>
    </citation>
    <scope>NUCLEOTIDE SEQUENCE [LARGE SCALE GENOMIC DNA]</scope>
    <source>
        <strain evidence="7 8">YIM 65646</strain>
    </source>
</reference>
<dbReference type="EMBL" id="JACHGT010000008">
    <property type="protein sequence ID" value="MBB6036095.1"/>
    <property type="molecule type" value="Genomic_DNA"/>
</dbReference>
<protein>
    <submittedName>
        <fullName evidence="7">FtsP/CotA-like multicopper oxidase with cupredoxin domain</fullName>
    </submittedName>
</protein>
<dbReference type="PANTHER" id="PTHR11709:SF394">
    <property type="entry name" value="FI03373P-RELATED"/>
    <property type="match status" value="1"/>
</dbReference>
<dbReference type="CDD" id="cd13896">
    <property type="entry name" value="CuRO_3_CopA"/>
    <property type="match status" value="1"/>
</dbReference>
<evidence type="ECO:0000313" key="8">
    <source>
        <dbReference type="Proteomes" id="UP000548476"/>
    </source>
</evidence>
<dbReference type="GO" id="GO:0016491">
    <property type="term" value="F:oxidoreductase activity"/>
    <property type="evidence" value="ECO:0007669"/>
    <property type="project" value="UniProtKB-KW"/>
</dbReference>
<evidence type="ECO:0000259" key="4">
    <source>
        <dbReference type="Pfam" id="PF00394"/>
    </source>
</evidence>
<proteinExistence type="predicted"/>
<accession>A0A841FJT1</accession>
<evidence type="ECO:0000259" key="6">
    <source>
        <dbReference type="Pfam" id="PF07732"/>
    </source>
</evidence>
<dbReference type="InterPro" id="IPR001117">
    <property type="entry name" value="Cu-oxidase_2nd"/>
</dbReference>
<dbReference type="AlphaFoldDB" id="A0A841FJT1"/>
<dbReference type="Pfam" id="PF07731">
    <property type="entry name" value="Cu-oxidase_2"/>
    <property type="match status" value="1"/>
</dbReference>
<gene>
    <name evidence="7" type="ORF">HNR73_003963</name>
</gene>
<dbReference type="PROSITE" id="PS00080">
    <property type="entry name" value="MULTICOPPER_OXIDASE2"/>
    <property type="match status" value="1"/>
</dbReference>
<dbReference type="InterPro" id="IPR045087">
    <property type="entry name" value="Cu-oxidase_fam"/>
</dbReference>
<keyword evidence="8" id="KW-1185">Reference proteome</keyword>
<evidence type="ECO:0000256" key="3">
    <source>
        <dbReference type="ARBA" id="ARBA00023008"/>
    </source>
</evidence>
<dbReference type="InterPro" id="IPR034279">
    <property type="entry name" value="CuRO_3_CopA"/>
</dbReference>
<dbReference type="Pfam" id="PF00394">
    <property type="entry name" value="Cu-oxidase"/>
    <property type="match status" value="1"/>
</dbReference>
<dbReference type="PROSITE" id="PS51257">
    <property type="entry name" value="PROKAR_LIPOPROTEIN"/>
    <property type="match status" value="1"/>
</dbReference>
<dbReference type="Pfam" id="PF07732">
    <property type="entry name" value="Cu-oxidase_3"/>
    <property type="match status" value="1"/>
</dbReference>
<keyword evidence="3" id="KW-0186">Copper</keyword>
<dbReference type="CDD" id="cd13861">
    <property type="entry name" value="CuRO_1_CumA_like"/>
    <property type="match status" value="1"/>
</dbReference>
<dbReference type="InterPro" id="IPR011707">
    <property type="entry name" value="Cu-oxidase-like_N"/>
</dbReference>
<evidence type="ECO:0000313" key="7">
    <source>
        <dbReference type="EMBL" id="MBB6036095.1"/>
    </source>
</evidence>
<dbReference type="InterPro" id="IPR002355">
    <property type="entry name" value="Cu_oxidase_Cu_BS"/>
</dbReference>
<keyword evidence="2" id="KW-0560">Oxidoreductase</keyword>
<dbReference type="Gene3D" id="2.60.40.420">
    <property type="entry name" value="Cupredoxins - blue copper proteins"/>
    <property type="match status" value="3"/>
</dbReference>
<keyword evidence="1" id="KW-0479">Metal-binding</keyword>
<feature type="domain" description="Plastocyanin-like" evidence="4">
    <location>
        <begin position="186"/>
        <end position="339"/>
    </location>
</feature>
<feature type="domain" description="Plastocyanin-like" evidence="6">
    <location>
        <begin position="68"/>
        <end position="176"/>
    </location>
</feature>
<dbReference type="Proteomes" id="UP000548476">
    <property type="component" value="Unassembled WGS sequence"/>
</dbReference>
<evidence type="ECO:0000256" key="2">
    <source>
        <dbReference type="ARBA" id="ARBA00023002"/>
    </source>
</evidence>
<sequence>MNGWKRRGVLAAGLTVTGAAITGCGTDPADPAGEAVGPADPAVAAAETARRAPSARVVEVELVARESTVDLGGTKVRTWSYGGTVPGAEIRVKAGDVLKVRLVNELPAETTVHWHGLALRNDMDGVPHLNQDAVPPGGEFHYEFTVPDAGTHWFHPHVGAQLDRGLYAPLIVEDPANPGDHDVEAVLVLDDWLDDIDGRDPDTQLATLKEGMDMAGHEGMTMFGSDLLGGDAGDVDHPLFVINGRTTADPFTVNAKPGQQVLLRLINAGADTAFRFAVAGHEFTVVATDGYPVEPVTTDALLIGMGERYDVVLTAGKGAFPIVAVAEGKEKRAAAILRTAPGRADVTAGLPELIGRPTTVDELTTPASHRLAEREPDVTHEVLLGGDMASYRWTINGAQHPDVPPLTVHEGQRARLVVKNATTMFHPMHLHGHTFQIAGKAGPLRKDTLLVLPGQEFALDVDAVNPGQWMIHCHNLYHGEAGMMATFSYLR</sequence>
<dbReference type="PANTHER" id="PTHR11709">
    <property type="entry name" value="MULTI-COPPER OXIDASE"/>
    <property type="match status" value="1"/>
</dbReference>
<dbReference type="InterPro" id="IPR008972">
    <property type="entry name" value="Cupredoxin"/>
</dbReference>
<feature type="domain" description="Plastocyanin-like" evidence="5">
    <location>
        <begin position="382"/>
        <end position="487"/>
    </location>
</feature>
<evidence type="ECO:0000256" key="1">
    <source>
        <dbReference type="ARBA" id="ARBA00022723"/>
    </source>
</evidence>
<evidence type="ECO:0000259" key="5">
    <source>
        <dbReference type="Pfam" id="PF07731"/>
    </source>
</evidence>
<dbReference type="SUPFAM" id="SSF49503">
    <property type="entry name" value="Cupredoxins"/>
    <property type="match status" value="3"/>
</dbReference>
<dbReference type="PROSITE" id="PS00079">
    <property type="entry name" value="MULTICOPPER_OXIDASE1"/>
    <property type="match status" value="1"/>
</dbReference>